<sequence>MVPNPDPREDRSRVPRTVRTRGRHPVSLRAQSATALVTAALAVAVVASVDWQLCRGVFSPTELALFVMVGLVFVAAGLVAKCHRPQDNLGWLLVAAGLLWLVKGFRLSTVPVLFTFGAALTNMYIPVLIQLVFSFPWGRLRHRWERWFVGGSYAYYAVAVVSELAFLDTHRVSPAHPPSLNLLLVRDDPRVFAALQVIFGAVGIALGVVLIGVVVARWRSGSPAYRAAVAPLWIAALLGTAATAWTPLVSVWVHSPQHAWTLLLRYPSTALIPLAVLVGMWRYRVARAAVRNLMIEIGTAPLGDGVIDALRAALRDPDLALWSFSRARDGYVDAQGRPQVLPPRNDPREATALIRDGVLVGALVYDRAVADQPRLLAAVRAATTLALDNQRLHGELEAQMAEVRRAREQTATYQGSPARRC</sequence>
<dbReference type="EMBL" id="PUIO01000007">
    <property type="protein sequence ID" value="PQP25551.1"/>
    <property type="molecule type" value="Genomic_DNA"/>
</dbReference>
<evidence type="ECO:0000256" key="2">
    <source>
        <dbReference type="SAM" id="Phobius"/>
    </source>
</evidence>
<feature type="transmembrane region" description="Helical" evidence="2">
    <location>
        <begin position="228"/>
        <end position="253"/>
    </location>
</feature>
<comment type="caution">
    <text evidence="3">The sequence shown here is derived from an EMBL/GenBank/DDBJ whole genome shotgun (WGS) entry which is preliminary data.</text>
</comment>
<dbReference type="Proteomes" id="UP000239290">
    <property type="component" value="Unassembled WGS sequence"/>
</dbReference>
<keyword evidence="2" id="KW-0472">Membrane</keyword>
<feature type="transmembrane region" description="Helical" evidence="2">
    <location>
        <begin position="259"/>
        <end position="281"/>
    </location>
</feature>
<keyword evidence="2" id="KW-0812">Transmembrane</keyword>
<proteinExistence type="predicted"/>
<feature type="transmembrane region" description="Helical" evidence="2">
    <location>
        <begin position="112"/>
        <end position="135"/>
    </location>
</feature>
<feature type="transmembrane region" description="Helical" evidence="2">
    <location>
        <begin position="191"/>
        <end position="216"/>
    </location>
</feature>
<keyword evidence="2" id="KW-1133">Transmembrane helix</keyword>
<reference evidence="4" key="1">
    <citation type="submission" date="2018-02" db="EMBL/GenBank/DDBJ databases">
        <title>Draft genome sequencing of Rhodococcus opacus KU647198.</title>
        <authorList>
            <person name="Zheng B.-X."/>
        </authorList>
    </citation>
    <scope>NUCLEOTIDE SEQUENCE [LARGE SCALE GENOMIC DNA]</scope>
    <source>
        <strain evidence="4">04-OD7</strain>
    </source>
</reference>
<protein>
    <submittedName>
        <fullName evidence="3">Uncharacterized protein</fullName>
    </submittedName>
</protein>
<organism evidence="3 4">
    <name type="scientific">Rhodococcus opacus</name>
    <name type="common">Nocardia opaca</name>
    <dbReference type="NCBI Taxonomy" id="37919"/>
    <lineage>
        <taxon>Bacteria</taxon>
        <taxon>Bacillati</taxon>
        <taxon>Actinomycetota</taxon>
        <taxon>Actinomycetes</taxon>
        <taxon>Mycobacteriales</taxon>
        <taxon>Nocardiaceae</taxon>
        <taxon>Rhodococcus</taxon>
    </lineage>
</organism>
<name>A0A2S8JEX6_RHOOP</name>
<accession>A0A2S8JEX6</accession>
<evidence type="ECO:0000313" key="4">
    <source>
        <dbReference type="Proteomes" id="UP000239290"/>
    </source>
</evidence>
<feature type="region of interest" description="Disordered" evidence="1">
    <location>
        <begin position="1"/>
        <end position="23"/>
    </location>
</feature>
<evidence type="ECO:0000256" key="1">
    <source>
        <dbReference type="SAM" id="MobiDB-lite"/>
    </source>
</evidence>
<feature type="transmembrane region" description="Helical" evidence="2">
    <location>
        <begin position="33"/>
        <end position="51"/>
    </location>
</feature>
<evidence type="ECO:0000313" key="3">
    <source>
        <dbReference type="EMBL" id="PQP25551.1"/>
    </source>
</evidence>
<dbReference type="AlphaFoldDB" id="A0A2S8JEX6"/>
<feature type="compositionally biased region" description="Basic residues" evidence="1">
    <location>
        <begin position="14"/>
        <end position="23"/>
    </location>
</feature>
<feature type="transmembrane region" description="Helical" evidence="2">
    <location>
        <begin position="89"/>
        <end position="106"/>
    </location>
</feature>
<feature type="transmembrane region" description="Helical" evidence="2">
    <location>
        <begin position="63"/>
        <end position="82"/>
    </location>
</feature>
<feature type="transmembrane region" description="Helical" evidence="2">
    <location>
        <begin position="147"/>
        <end position="167"/>
    </location>
</feature>
<feature type="compositionally biased region" description="Basic and acidic residues" evidence="1">
    <location>
        <begin position="1"/>
        <end position="13"/>
    </location>
</feature>
<gene>
    <name evidence="3" type="ORF">C5613_08040</name>
</gene>